<keyword evidence="5" id="KW-1185">Reference proteome</keyword>
<feature type="region of interest" description="Disordered" evidence="1">
    <location>
        <begin position="26"/>
        <end position="47"/>
    </location>
</feature>
<evidence type="ECO:0008006" key="7">
    <source>
        <dbReference type="Google" id="ProtNLM"/>
    </source>
</evidence>
<evidence type="ECO:0000256" key="1">
    <source>
        <dbReference type="SAM" id="MobiDB-lite"/>
    </source>
</evidence>
<reference evidence="3 5" key="1">
    <citation type="submission" date="2014-02" db="EMBL/GenBank/DDBJ databases">
        <title>Expanding our view of genomic diversity in Candidatus Accumulibacter clades.</title>
        <authorList>
            <person name="Skennerton C.T."/>
            <person name="Barr J.J."/>
            <person name="Slater F.R."/>
            <person name="Bond P.L."/>
            <person name="Tyson G.W."/>
        </authorList>
    </citation>
    <scope>NUCLEOTIDE SEQUENCE [LARGE SCALE GENOMIC DNA]</scope>
    <source>
        <strain evidence="5">SK-02</strain>
    </source>
</reference>
<reference evidence="4" key="3">
    <citation type="submission" date="2020-06" db="EMBL/GenBank/DDBJ databases">
        <authorList>
            <person name="Arumugam K."/>
            <person name="Besarab I."/>
            <person name="Haryono M."/>
            <person name="Bagci C."/>
            <person name="Beier S."/>
            <person name="Buchfink B."/>
            <person name="Gorska A."/>
            <person name="Qiu G."/>
            <person name="Huson D.H."/>
            <person name="Williams R.B."/>
        </authorList>
    </citation>
    <scope>NUCLEOTIDE SEQUENCE</scope>
    <source>
        <strain evidence="4">SSA1</strain>
    </source>
</reference>
<dbReference type="KEGG" id="acog:HWD57_01550"/>
<feature type="signal peptide" evidence="2">
    <location>
        <begin position="1"/>
        <end position="23"/>
    </location>
</feature>
<dbReference type="EMBL" id="CP058708">
    <property type="protein sequence ID" value="QLH48615.1"/>
    <property type="molecule type" value="Genomic_DNA"/>
</dbReference>
<evidence type="ECO:0000313" key="3">
    <source>
        <dbReference type="EMBL" id="KFB76981.1"/>
    </source>
</evidence>
<sequence>MADRMNRLVVLLTSLLAVFPALAQALSDPTRPPPGLSADTPEAGEVTSPVLQSVMIPKQGKPTALIGGQQVRLGQRYGERRLIRLTEWEAVLEGPAGIERLLLTPGIEKMTVTAPAAKGAPSGKKP</sequence>
<dbReference type="Proteomes" id="UP000509684">
    <property type="component" value="Chromosome"/>
</dbReference>
<gene>
    <name evidence="3" type="ORF">AW06_001980</name>
    <name evidence="4" type="ORF">HWD57_01550</name>
</gene>
<reference evidence="4 6" key="2">
    <citation type="journal article" date="2019" name="Microbiome">
        <title>Annotated bacterial chromosomes from frame-shift-corrected long-read metagenomic data.</title>
        <authorList>
            <person name="Arumugam K."/>
            <person name="Bagci C."/>
            <person name="Bessarab I."/>
            <person name="Beier S."/>
            <person name="Buchfink B."/>
            <person name="Gorska A."/>
            <person name="Qiu G."/>
            <person name="Huson D.H."/>
            <person name="Williams R.B.H."/>
        </authorList>
    </citation>
    <scope>NUCLEOTIDE SEQUENCE [LARGE SCALE GENOMIC DNA]</scope>
    <source>
        <strain evidence="4">SSA1</strain>
    </source>
</reference>
<evidence type="ECO:0000313" key="5">
    <source>
        <dbReference type="Proteomes" id="UP000021315"/>
    </source>
</evidence>
<dbReference type="Proteomes" id="UP000021315">
    <property type="component" value="Unassembled WGS sequence"/>
</dbReference>
<organism evidence="3 5">
    <name type="scientific">Candidatus Accumulibacter cognatus</name>
    <dbReference type="NCBI Taxonomy" id="2954383"/>
    <lineage>
        <taxon>Bacteria</taxon>
        <taxon>Pseudomonadati</taxon>
        <taxon>Pseudomonadota</taxon>
        <taxon>Betaproteobacteria</taxon>
        <taxon>Candidatus Accumulibacter</taxon>
    </lineage>
</organism>
<accession>A0A080M7M6</accession>
<evidence type="ECO:0000256" key="2">
    <source>
        <dbReference type="SAM" id="SignalP"/>
    </source>
</evidence>
<name>A0A080M7M6_9PROT</name>
<dbReference type="RefSeq" id="WP_273704520.1">
    <property type="nucleotide sequence ID" value="NZ_JDST02000040.1"/>
</dbReference>
<proteinExistence type="predicted"/>
<keyword evidence="2" id="KW-0732">Signal</keyword>
<protein>
    <recommendedName>
        <fullName evidence="7">MSHA biogenesis protein MshK</fullName>
    </recommendedName>
</protein>
<feature type="chain" id="PRO_5001751145" description="MSHA biogenesis protein MshK" evidence="2">
    <location>
        <begin position="24"/>
        <end position="126"/>
    </location>
</feature>
<evidence type="ECO:0000313" key="4">
    <source>
        <dbReference type="EMBL" id="QLH48615.1"/>
    </source>
</evidence>
<dbReference type="AlphaFoldDB" id="A0A080M7M6"/>
<dbReference type="STRING" id="1453999.AW06_001980"/>
<dbReference type="EMBL" id="JDST02000040">
    <property type="protein sequence ID" value="KFB76981.1"/>
    <property type="molecule type" value="Genomic_DNA"/>
</dbReference>
<evidence type="ECO:0000313" key="6">
    <source>
        <dbReference type="Proteomes" id="UP000509684"/>
    </source>
</evidence>
<accession>A0A7D5N7V1</accession>